<dbReference type="Pfam" id="PF00908">
    <property type="entry name" value="dTDP_sugar_isom"/>
    <property type="match status" value="1"/>
</dbReference>
<sequence length="175" mass="20360">MKIINCELVDAKIIQSQYSFDSRGCFNKIFETKIFEQLNLPNSISETFISVSNKNVIRGMHFQNTNPQAKFVSCIFGEIYDVIVDLRPDSPTYLKWQGFYLNSYNKHVLYVPKGFAHGFQSRCNGTIVLYNNVGEYSKEDDTGFRYNDPLINIQWVKCEQPVIMSERDKILPFLE</sequence>
<evidence type="ECO:0000313" key="1">
    <source>
        <dbReference type="EMBL" id="MPN14434.1"/>
    </source>
</evidence>
<dbReference type="EC" id="5.1.3.13" evidence="1"/>
<dbReference type="InterPro" id="IPR000888">
    <property type="entry name" value="RmlC-like"/>
</dbReference>
<dbReference type="CDD" id="cd00438">
    <property type="entry name" value="cupin_RmlC"/>
    <property type="match status" value="1"/>
</dbReference>
<dbReference type="PANTHER" id="PTHR21047:SF2">
    <property type="entry name" value="THYMIDINE DIPHOSPHO-4-KETO-RHAMNOSE 3,5-EPIMERASE"/>
    <property type="match status" value="1"/>
</dbReference>
<protein>
    <submittedName>
        <fullName evidence="1">dTDP-4-dehydrorhamnose 3,5-epimerase</fullName>
        <ecNumber evidence="1">5.1.3.13</ecNumber>
    </submittedName>
</protein>
<dbReference type="GO" id="GO:0019305">
    <property type="term" value="P:dTDP-rhamnose biosynthetic process"/>
    <property type="evidence" value="ECO:0007669"/>
    <property type="project" value="TreeGrafter"/>
</dbReference>
<dbReference type="EMBL" id="VSSQ01061060">
    <property type="protein sequence ID" value="MPN14434.1"/>
    <property type="molecule type" value="Genomic_DNA"/>
</dbReference>
<reference evidence="1" key="1">
    <citation type="submission" date="2019-08" db="EMBL/GenBank/DDBJ databases">
        <authorList>
            <person name="Kucharzyk K."/>
            <person name="Murdoch R.W."/>
            <person name="Higgins S."/>
            <person name="Loffler F."/>
        </authorList>
    </citation>
    <scope>NUCLEOTIDE SEQUENCE</scope>
</reference>
<dbReference type="GO" id="GO:0005829">
    <property type="term" value="C:cytosol"/>
    <property type="evidence" value="ECO:0007669"/>
    <property type="project" value="TreeGrafter"/>
</dbReference>
<dbReference type="InterPro" id="IPR014710">
    <property type="entry name" value="RmlC-like_jellyroll"/>
</dbReference>
<comment type="caution">
    <text evidence="1">The sequence shown here is derived from an EMBL/GenBank/DDBJ whole genome shotgun (WGS) entry which is preliminary data.</text>
</comment>
<organism evidence="1">
    <name type="scientific">bioreactor metagenome</name>
    <dbReference type="NCBI Taxonomy" id="1076179"/>
    <lineage>
        <taxon>unclassified sequences</taxon>
        <taxon>metagenomes</taxon>
        <taxon>ecological metagenomes</taxon>
    </lineage>
</organism>
<dbReference type="NCBIfam" id="TIGR01221">
    <property type="entry name" value="rmlC"/>
    <property type="match status" value="1"/>
</dbReference>
<dbReference type="SUPFAM" id="SSF51182">
    <property type="entry name" value="RmlC-like cupins"/>
    <property type="match status" value="1"/>
</dbReference>
<dbReference type="GO" id="GO:0000271">
    <property type="term" value="P:polysaccharide biosynthetic process"/>
    <property type="evidence" value="ECO:0007669"/>
    <property type="project" value="TreeGrafter"/>
</dbReference>
<proteinExistence type="predicted"/>
<accession>A0A645FQC0</accession>
<dbReference type="InterPro" id="IPR011051">
    <property type="entry name" value="RmlC_Cupin_sf"/>
</dbReference>
<dbReference type="Gene3D" id="2.60.120.10">
    <property type="entry name" value="Jelly Rolls"/>
    <property type="match status" value="1"/>
</dbReference>
<dbReference type="AlphaFoldDB" id="A0A645FQC0"/>
<dbReference type="PANTHER" id="PTHR21047">
    <property type="entry name" value="DTDP-6-DEOXY-D-GLUCOSE-3,5 EPIMERASE"/>
    <property type="match status" value="1"/>
</dbReference>
<dbReference type="GO" id="GO:0008830">
    <property type="term" value="F:dTDP-4-dehydrorhamnose 3,5-epimerase activity"/>
    <property type="evidence" value="ECO:0007669"/>
    <property type="project" value="UniProtKB-EC"/>
</dbReference>
<name>A0A645FQC0_9ZZZZ</name>
<gene>
    <name evidence="1" type="primary">rfbC_23</name>
    <name evidence="1" type="ORF">SDC9_161761</name>
</gene>
<keyword evidence="1" id="KW-0413">Isomerase</keyword>